<dbReference type="InterPro" id="IPR050471">
    <property type="entry name" value="AB_hydrolase"/>
</dbReference>
<keyword evidence="1" id="KW-0812">Transmembrane</keyword>
<evidence type="ECO:0000259" key="2">
    <source>
        <dbReference type="Pfam" id="PF00561"/>
    </source>
</evidence>
<accession>A0A4R2NUW1</accession>
<comment type="caution">
    <text evidence="3">The sequence shown here is derived from an EMBL/GenBank/DDBJ whole genome shotgun (WGS) entry which is preliminary data.</text>
</comment>
<proteinExistence type="predicted"/>
<name>A0A4R2NUW1_RHOAD</name>
<protein>
    <submittedName>
        <fullName evidence="3">Pimeloyl-ACP methyl ester carboxylesterase</fullName>
    </submittedName>
</protein>
<dbReference type="RefSeq" id="WP_132601221.1">
    <property type="nucleotide sequence ID" value="NZ_NRRP01000006.1"/>
</dbReference>
<evidence type="ECO:0000313" key="4">
    <source>
        <dbReference type="Proteomes" id="UP000295733"/>
    </source>
</evidence>
<dbReference type="Proteomes" id="UP000295733">
    <property type="component" value="Unassembled WGS sequence"/>
</dbReference>
<sequence length="276" mass="30106">MPRVQLRGNTTHYQQLGQGSDIVLIHGLFCSIAFWWFWVAPKLAETHRVTAMDLRGHGFSGLTPDRYRARDMAEDVLALLDHLEIQRAHIVGHSFGGAVAAALAAAHPDRVHRLSLADAWLPSLQDAPLLTAQGEWSGLQKRLADQGVSAEPDMPLVVRGFFEEVLDSPEGAVSGTGMMGFPGQGGGRAMKRWKQLMALPTAKAEIHDPAGLDPDALQRIEVPVRLVYGSRSRFLPTRDRLAEILPEHESLLLPGAGHFFPLLRPAAFVASLDAVA</sequence>
<dbReference type="OrthoDB" id="9796770at2"/>
<keyword evidence="1" id="KW-0472">Membrane</keyword>
<dbReference type="EMBL" id="SLXL01000003">
    <property type="protein sequence ID" value="TCP25351.1"/>
    <property type="molecule type" value="Genomic_DNA"/>
</dbReference>
<dbReference type="InterPro" id="IPR000639">
    <property type="entry name" value="Epox_hydrolase-like"/>
</dbReference>
<dbReference type="PRINTS" id="PR00412">
    <property type="entry name" value="EPOXHYDRLASE"/>
</dbReference>
<evidence type="ECO:0000313" key="3">
    <source>
        <dbReference type="EMBL" id="TCP25351.1"/>
    </source>
</evidence>
<dbReference type="Gene3D" id="3.40.50.1820">
    <property type="entry name" value="alpha/beta hydrolase"/>
    <property type="match status" value="1"/>
</dbReference>
<dbReference type="PANTHER" id="PTHR43433:SF5">
    <property type="entry name" value="AB HYDROLASE-1 DOMAIN-CONTAINING PROTEIN"/>
    <property type="match status" value="1"/>
</dbReference>
<dbReference type="AlphaFoldDB" id="A0A4R2NUW1"/>
<evidence type="ECO:0000256" key="1">
    <source>
        <dbReference type="SAM" id="Phobius"/>
    </source>
</evidence>
<reference evidence="3 4" key="1">
    <citation type="submission" date="2019-03" db="EMBL/GenBank/DDBJ databases">
        <title>Genomic Encyclopedia of Type Strains, Phase IV (KMG-IV): sequencing the most valuable type-strain genomes for metagenomic binning, comparative biology and taxonomic classification.</title>
        <authorList>
            <person name="Goeker M."/>
        </authorList>
    </citation>
    <scope>NUCLEOTIDE SEQUENCE [LARGE SCALE GENOMIC DNA]</scope>
    <source>
        <strain evidence="3 4">DSM 2781</strain>
    </source>
</reference>
<dbReference type="SUPFAM" id="SSF53474">
    <property type="entry name" value="alpha/beta-Hydrolases"/>
    <property type="match status" value="1"/>
</dbReference>
<feature type="transmembrane region" description="Helical" evidence="1">
    <location>
        <begin position="21"/>
        <end position="38"/>
    </location>
</feature>
<keyword evidence="1" id="KW-1133">Transmembrane helix</keyword>
<dbReference type="GO" id="GO:0003824">
    <property type="term" value="F:catalytic activity"/>
    <property type="evidence" value="ECO:0007669"/>
    <property type="project" value="InterPro"/>
</dbReference>
<dbReference type="InterPro" id="IPR000073">
    <property type="entry name" value="AB_hydrolase_1"/>
</dbReference>
<dbReference type="Pfam" id="PF00561">
    <property type="entry name" value="Abhydrolase_1"/>
    <property type="match status" value="1"/>
</dbReference>
<dbReference type="InterPro" id="IPR029058">
    <property type="entry name" value="AB_hydrolase_fold"/>
</dbReference>
<gene>
    <name evidence="3" type="ORF">EV656_103100</name>
</gene>
<keyword evidence="4" id="KW-1185">Reference proteome</keyword>
<dbReference type="PANTHER" id="PTHR43433">
    <property type="entry name" value="HYDROLASE, ALPHA/BETA FOLD FAMILY PROTEIN"/>
    <property type="match status" value="1"/>
</dbReference>
<organism evidence="3 4">
    <name type="scientific">Rhodovulum adriaticum</name>
    <name type="common">Rhodopseudomonas adriatica</name>
    <dbReference type="NCBI Taxonomy" id="35804"/>
    <lineage>
        <taxon>Bacteria</taxon>
        <taxon>Pseudomonadati</taxon>
        <taxon>Pseudomonadota</taxon>
        <taxon>Alphaproteobacteria</taxon>
        <taxon>Rhodobacterales</taxon>
        <taxon>Paracoccaceae</taxon>
        <taxon>Rhodovulum</taxon>
    </lineage>
</organism>
<feature type="domain" description="AB hydrolase-1" evidence="2">
    <location>
        <begin position="22"/>
        <end position="127"/>
    </location>
</feature>
<dbReference type="PRINTS" id="PR00111">
    <property type="entry name" value="ABHYDROLASE"/>
</dbReference>